<dbReference type="EMBL" id="BLXT01000055">
    <property type="protein sequence ID" value="GFN73935.1"/>
    <property type="molecule type" value="Genomic_DNA"/>
</dbReference>
<dbReference type="Proteomes" id="UP000735302">
    <property type="component" value="Unassembled WGS sequence"/>
</dbReference>
<proteinExistence type="predicted"/>
<evidence type="ECO:0000313" key="2">
    <source>
        <dbReference type="Proteomes" id="UP000735302"/>
    </source>
</evidence>
<protein>
    <submittedName>
        <fullName evidence="1">Uncharacterized protein</fullName>
    </submittedName>
</protein>
<gene>
    <name evidence="1" type="ORF">PoB_000044100</name>
</gene>
<organism evidence="1 2">
    <name type="scientific">Plakobranchus ocellatus</name>
    <dbReference type="NCBI Taxonomy" id="259542"/>
    <lineage>
        <taxon>Eukaryota</taxon>
        <taxon>Metazoa</taxon>
        <taxon>Spiralia</taxon>
        <taxon>Lophotrochozoa</taxon>
        <taxon>Mollusca</taxon>
        <taxon>Gastropoda</taxon>
        <taxon>Heterobranchia</taxon>
        <taxon>Euthyneura</taxon>
        <taxon>Panpulmonata</taxon>
        <taxon>Sacoglossa</taxon>
        <taxon>Placobranchoidea</taxon>
        <taxon>Plakobranchidae</taxon>
        <taxon>Plakobranchus</taxon>
    </lineage>
</organism>
<reference evidence="1 2" key="1">
    <citation type="journal article" date="2021" name="Elife">
        <title>Chloroplast acquisition without the gene transfer in kleptoplastic sea slugs, Plakobranchus ocellatus.</title>
        <authorList>
            <person name="Maeda T."/>
            <person name="Takahashi S."/>
            <person name="Yoshida T."/>
            <person name="Shimamura S."/>
            <person name="Takaki Y."/>
            <person name="Nagai Y."/>
            <person name="Toyoda A."/>
            <person name="Suzuki Y."/>
            <person name="Arimoto A."/>
            <person name="Ishii H."/>
            <person name="Satoh N."/>
            <person name="Nishiyama T."/>
            <person name="Hasebe M."/>
            <person name="Maruyama T."/>
            <person name="Minagawa J."/>
            <person name="Obokata J."/>
            <person name="Shigenobu S."/>
        </authorList>
    </citation>
    <scope>NUCLEOTIDE SEQUENCE [LARGE SCALE GENOMIC DNA]</scope>
</reference>
<sequence length="109" mass="12281">MRFEIQNVLHLNKVNPVIYNFVINEIFRSPFSAPSAKLCNFLENTKLKQIKYLQPSTPVLLYLHHPSNVPSPTNHRDLLISSLTAPTLFIPDSSSPLAGIKYFATLNSS</sequence>
<accession>A0AAV3XSH3</accession>
<comment type="caution">
    <text evidence="1">The sequence shown here is derived from an EMBL/GenBank/DDBJ whole genome shotgun (WGS) entry which is preliminary data.</text>
</comment>
<keyword evidence="2" id="KW-1185">Reference proteome</keyword>
<dbReference type="AlphaFoldDB" id="A0AAV3XSH3"/>
<name>A0AAV3XSH3_9GAST</name>
<evidence type="ECO:0000313" key="1">
    <source>
        <dbReference type="EMBL" id="GFN73935.1"/>
    </source>
</evidence>